<sequence length="90" mass="10615">MLVHRQHLIQKEDHIEVDIDRTQCSDEVRERLYPIRQAPPHPAPPFNTGGDHNAVRTRQTFDEKVQMTNRRQLPKVFDEAVLQARVYSKD</sequence>
<proteinExistence type="predicted"/>
<name>A0A183IXE4_9BILA</name>
<keyword evidence="2" id="KW-1185">Reference proteome</keyword>
<gene>
    <name evidence="1" type="ORF">SBAD_LOCUS8292</name>
</gene>
<reference evidence="3" key="1">
    <citation type="submission" date="2016-06" db="UniProtKB">
        <authorList>
            <consortium name="WormBaseParasite"/>
        </authorList>
    </citation>
    <scope>IDENTIFICATION</scope>
</reference>
<dbReference type="AlphaFoldDB" id="A0A183IXE4"/>
<evidence type="ECO:0000313" key="2">
    <source>
        <dbReference type="Proteomes" id="UP000270296"/>
    </source>
</evidence>
<dbReference type="WBParaSite" id="SBAD_0000860101-mRNA-1">
    <property type="protein sequence ID" value="SBAD_0000860101-mRNA-1"/>
    <property type="gene ID" value="SBAD_0000860101"/>
</dbReference>
<protein>
    <submittedName>
        <fullName evidence="1 3">Uncharacterized protein</fullName>
    </submittedName>
</protein>
<reference evidence="1 2" key="2">
    <citation type="submission" date="2018-11" db="EMBL/GenBank/DDBJ databases">
        <authorList>
            <consortium name="Pathogen Informatics"/>
        </authorList>
    </citation>
    <scope>NUCLEOTIDE SEQUENCE [LARGE SCALE GENOMIC DNA]</scope>
</reference>
<organism evidence="3">
    <name type="scientific">Soboliphyme baturini</name>
    <dbReference type="NCBI Taxonomy" id="241478"/>
    <lineage>
        <taxon>Eukaryota</taxon>
        <taxon>Metazoa</taxon>
        <taxon>Ecdysozoa</taxon>
        <taxon>Nematoda</taxon>
        <taxon>Enoplea</taxon>
        <taxon>Dorylaimia</taxon>
        <taxon>Dioctophymatida</taxon>
        <taxon>Dioctophymatoidea</taxon>
        <taxon>Soboliphymatidae</taxon>
        <taxon>Soboliphyme</taxon>
    </lineage>
</organism>
<dbReference type="EMBL" id="UZAM01011451">
    <property type="protein sequence ID" value="VDP16315.1"/>
    <property type="molecule type" value="Genomic_DNA"/>
</dbReference>
<accession>A0A183IXE4</accession>
<evidence type="ECO:0000313" key="3">
    <source>
        <dbReference type="WBParaSite" id="SBAD_0000860101-mRNA-1"/>
    </source>
</evidence>
<dbReference type="Proteomes" id="UP000270296">
    <property type="component" value="Unassembled WGS sequence"/>
</dbReference>
<evidence type="ECO:0000313" key="1">
    <source>
        <dbReference type="EMBL" id="VDP16315.1"/>
    </source>
</evidence>